<keyword evidence="2" id="KW-1185">Reference proteome</keyword>
<proteinExistence type="predicted"/>
<comment type="caution">
    <text evidence="1">The sequence shown here is derived from an EMBL/GenBank/DDBJ whole genome shotgun (WGS) entry which is preliminary data.</text>
</comment>
<organism evidence="1 2">
    <name type="scientific">Anisodus tanguticus</name>
    <dbReference type="NCBI Taxonomy" id="243964"/>
    <lineage>
        <taxon>Eukaryota</taxon>
        <taxon>Viridiplantae</taxon>
        <taxon>Streptophyta</taxon>
        <taxon>Embryophyta</taxon>
        <taxon>Tracheophyta</taxon>
        <taxon>Spermatophyta</taxon>
        <taxon>Magnoliopsida</taxon>
        <taxon>eudicotyledons</taxon>
        <taxon>Gunneridae</taxon>
        <taxon>Pentapetalae</taxon>
        <taxon>asterids</taxon>
        <taxon>lamiids</taxon>
        <taxon>Solanales</taxon>
        <taxon>Solanaceae</taxon>
        <taxon>Solanoideae</taxon>
        <taxon>Hyoscyameae</taxon>
        <taxon>Anisodus</taxon>
    </lineage>
</organism>
<reference evidence="1" key="1">
    <citation type="submission" date="2023-12" db="EMBL/GenBank/DDBJ databases">
        <title>Genome assembly of Anisodus tanguticus.</title>
        <authorList>
            <person name="Wang Y.-J."/>
        </authorList>
    </citation>
    <scope>NUCLEOTIDE SEQUENCE</scope>
    <source>
        <strain evidence="1">KB-2021</strain>
        <tissue evidence="1">Leaf</tissue>
    </source>
</reference>
<gene>
    <name evidence="1" type="ORF">RND71_035510</name>
</gene>
<protein>
    <submittedName>
        <fullName evidence="1">Uncharacterized protein</fullName>
    </submittedName>
</protein>
<accession>A0AAE1R5Z9</accession>
<dbReference type="AlphaFoldDB" id="A0AAE1R5Z9"/>
<dbReference type="Proteomes" id="UP001291623">
    <property type="component" value="Unassembled WGS sequence"/>
</dbReference>
<evidence type="ECO:0000313" key="1">
    <source>
        <dbReference type="EMBL" id="KAK4345334.1"/>
    </source>
</evidence>
<sequence length="86" mass="9674">MGYAWSSWLVMMSSSVRLYGSRLDLKFSARVDLTTWETQVWSMHKASWPFGLCQVVLMGAIEGYSADGGPLGKVVNPLYHWALLMT</sequence>
<name>A0AAE1R5Z9_9SOLA</name>
<dbReference type="EMBL" id="JAVYJV010000019">
    <property type="protein sequence ID" value="KAK4345334.1"/>
    <property type="molecule type" value="Genomic_DNA"/>
</dbReference>
<evidence type="ECO:0000313" key="2">
    <source>
        <dbReference type="Proteomes" id="UP001291623"/>
    </source>
</evidence>